<keyword evidence="1" id="KW-0808">Transferase</keyword>
<sequence length="187" mass="20468">KFELQSLMEGPDETAIAASLESVCAAIDKVIEDAHSLTFELSNPVLYEVGLNAAVESWLGQHIGKESRLKYEVVSEPRPMKPDVEISVVLFGVIRELLSNVIKHADASMLEVNIQKVDETILVSIEDDGAGFELSKAGLPVKESGGFGLFHVRERVEYLGGRIEIESRPGEGTHIRISVPVQQSTSR</sequence>
<dbReference type="InterPro" id="IPR003594">
    <property type="entry name" value="HATPase_dom"/>
</dbReference>
<dbReference type="PANTHER" id="PTHR24421:SF58">
    <property type="entry name" value="SIGNAL TRANSDUCTION HISTIDINE-PROTEIN KINASE_PHOSPHATASE UHPB"/>
    <property type="match status" value="1"/>
</dbReference>
<organism evidence="4">
    <name type="scientific">marine sediment metagenome</name>
    <dbReference type="NCBI Taxonomy" id="412755"/>
    <lineage>
        <taxon>unclassified sequences</taxon>
        <taxon>metagenomes</taxon>
        <taxon>ecological metagenomes</taxon>
    </lineage>
</organism>
<dbReference type="PRINTS" id="PR00344">
    <property type="entry name" value="BCTRLSENSOR"/>
</dbReference>
<evidence type="ECO:0000313" key="4">
    <source>
        <dbReference type="EMBL" id="GAG81721.1"/>
    </source>
</evidence>
<dbReference type="InterPro" id="IPR005467">
    <property type="entry name" value="His_kinase_dom"/>
</dbReference>
<dbReference type="AlphaFoldDB" id="X1CBP9"/>
<reference evidence="4" key="1">
    <citation type="journal article" date="2014" name="Front. Microbiol.">
        <title>High frequency of phylogenetically diverse reductive dehalogenase-homologous genes in deep subseafloor sedimentary metagenomes.</title>
        <authorList>
            <person name="Kawai M."/>
            <person name="Futagami T."/>
            <person name="Toyoda A."/>
            <person name="Takaki Y."/>
            <person name="Nishi S."/>
            <person name="Hori S."/>
            <person name="Arai W."/>
            <person name="Tsubouchi T."/>
            <person name="Morono Y."/>
            <person name="Uchiyama I."/>
            <person name="Ito T."/>
            <person name="Fujiyama A."/>
            <person name="Inagaki F."/>
            <person name="Takami H."/>
        </authorList>
    </citation>
    <scope>NUCLEOTIDE SEQUENCE</scope>
    <source>
        <strain evidence="4">Expedition CK06-06</strain>
    </source>
</reference>
<keyword evidence="2" id="KW-0418">Kinase</keyword>
<evidence type="ECO:0000259" key="3">
    <source>
        <dbReference type="PROSITE" id="PS50109"/>
    </source>
</evidence>
<dbReference type="Gene3D" id="3.30.565.10">
    <property type="entry name" value="Histidine kinase-like ATPase, C-terminal domain"/>
    <property type="match status" value="1"/>
</dbReference>
<dbReference type="InterPro" id="IPR004358">
    <property type="entry name" value="Sig_transdc_His_kin-like_C"/>
</dbReference>
<dbReference type="EMBL" id="BART01019085">
    <property type="protein sequence ID" value="GAG81721.1"/>
    <property type="molecule type" value="Genomic_DNA"/>
</dbReference>
<evidence type="ECO:0000256" key="1">
    <source>
        <dbReference type="ARBA" id="ARBA00022679"/>
    </source>
</evidence>
<dbReference type="Pfam" id="PF02518">
    <property type="entry name" value="HATPase_c"/>
    <property type="match status" value="1"/>
</dbReference>
<evidence type="ECO:0000256" key="2">
    <source>
        <dbReference type="ARBA" id="ARBA00022777"/>
    </source>
</evidence>
<feature type="non-terminal residue" evidence="4">
    <location>
        <position position="1"/>
    </location>
</feature>
<dbReference type="GO" id="GO:0016301">
    <property type="term" value="F:kinase activity"/>
    <property type="evidence" value="ECO:0007669"/>
    <property type="project" value="UniProtKB-KW"/>
</dbReference>
<dbReference type="SUPFAM" id="SSF55874">
    <property type="entry name" value="ATPase domain of HSP90 chaperone/DNA topoisomerase II/histidine kinase"/>
    <property type="match status" value="1"/>
</dbReference>
<protein>
    <recommendedName>
        <fullName evidence="3">Histidine kinase domain-containing protein</fullName>
    </recommendedName>
</protein>
<dbReference type="InterPro" id="IPR036890">
    <property type="entry name" value="HATPase_C_sf"/>
</dbReference>
<name>X1CBP9_9ZZZZ</name>
<comment type="caution">
    <text evidence="4">The sequence shown here is derived from an EMBL/GenBank/DDBJ whole genome shotgun (WGS) entry which is preliminary data.</text>
</comment>
<dbReference type="PROSITE" id="PS50109">
    <property type="entry name" value="HIS_KIN"/>
    <property type="match status" value="1"/>
</dbReference>
<dbReference type="SMART" id="SM00387">
    <property type="entry name" value="HATPase_c"/>
    <property type="match status" value="1"/>
</dbReference>
<dbReference type="CDD" id="cd16917">
    <property type="entry name" value="HATPase_UhpB-NarQ-NarX-like"/>
    <property type="match status" value="1"/>
</dbReference>
<feature type="domain" description="Histidine kinase" evidence="3">
    <location>
        <begin position="90"/>
        <end position="183"/>
    </location>
</feature>
<dbReference type="GO" id="GO:0000160">
    <property type="term" value="P:phosphorelay signal transduction system"/>
    <property type="evidence" value="ECO:0007669"/>
    <property type="project" value="UniProtKB-KW"/>
</dbReference>
<dbReference type="PANTHER" id="PTHR24421">
    <property type="entry name" value="NITRATE/NITRITE SENSOR PROTEIN NARX-RELATED"/>
    <property type="match status" value="1"/>
</dbReference>
<dbReference type="InterPro" id="IPR050482">
    <property type="entry name" value="Sensor_HK_TwoCompSys"/>
</dbReference>
<proteinExistence type="predicted"/>
<gene>
    <name evidence="4" type="ORF">S01H4_35824</name>
</gene>
<accession>X1CBP9</accession>